<dbReference type="EMBL" id="VSRR010042348">
    <property type="protein sequence ID" value="MPC75997.1"/>
    <property type="molecule type" value="Genomic_DNA"/>
</dbReference>
<dbReference type="AlphaFoldDB" id="A0A5B7I3E2"/>
<dbReference type="Proteomes" id="UP000324222">
    <property type="component" value="Unassembled WGS sequence"/>
</dbReference>
<proteinExistence type="predicted"/>
<protein>
    <submittedName>
        <fullName evidence="1">Uncharacterized protein</fullName>
    </submittedName>
</protein>
<accession>A0A5B7I3E2</accession>
<comment type="caution">
    <text evidence="1">The sequence shown here is derived from an EMBL/GenBank/DDBJ whole genome shotgun (WGS) entry which is preliminary data.</text>
</comment>
<organism evidence="1 2">
    <name type="scientific">Portunus trituberculatus</name>
    <name type="common">Swimming crab</name>
    <name type="synonym">Neptunus trituberculatus</name>
    <dbReference type="NCBI Taxonomy" id="210409"/>
    <lineage>
        <taxon>Eukaryota</taxon>
        <taxon>Metazoa</taxon>
        <taxon>Ecdysozoa</taxon>
        <taxon>Arthropoda</taxon>
        <taxon>Crustacea</taxon>
        <taxon>Multicrustacea</taxon>
        <taxon>Malacostraca</taxon>
        <taxon>Eumalacostraca</taxon>
        <taxon>Eucarida</taxon>
        <taxon>Decapoda</taxon>
        <taxon>Pleocyemata</taxon>
        <taxon>Brachyura</taxon>
        <taxon>Eubrachyura</taxon>
        <taxon>Portunoidea</taxon>
        <taxon>Portunidae</taxon>
        <taxon>Portuninae</taxon>
        <taxon>Portunus</taxon>
    </lineage>
</organism>
<reference evidence="1 2" key="1">
    <citation type="submission" date="2019-05" db="EMBL/GenBank/DDBJ databases">
        <title>Another draft genome of Portunus trituberculatus and its Hox gene families provides insights of decapod evolution.</title>
        <authorList>
            <person name="Jeong J.-H."/>
            <person name="Song I."/>
            <person name="Kim S."/>
            <person name="Choi T."/>
            <person name="Kim D."/>
            <person name="Ryu S."/>
            <person name="Kim W."/>
        </authorList>
    </citation>
    <scope>NUCLEOTIDE SEQUENCE [LARGE SCALE GENOMIC DNA]</scope>
    <source>
        <tissue evidence="1">Muscle</tissue>
    </source>
</reference>
<evidence type="ECO:0000313" key="1">
    <source>
        <dbReference type="EMBL" id="MPC75997.1"/>
    </source>
</evidence>
<gene>
    <name evidence="1" type="ORF">E2C01_070398</name>
</gene>
<evidence type="ECO:0000313" key="2">
    <source>
        <dbReference type="Proteomes" id="UP000324222"/>
    </source>
</evidence>
<keyword evidence="2" id="KW-1185">Reference proteome</keyword>
<sequence length="142" mass="15408">MLGCRDGDGDTFLITQDYEAGTADHWCIPGVRVPGSVCGGQRPEADPIPPPSQGHSPLCVRGKKLMAIVAVMVIGMVRVMPTRNTLQGSTLDTVPQTSRHPDTKEPRAVLASHAMHKCMKSMNTVIKIGIQSYQSYNITCFQ</sequence>
<name>A0A5B7I3E2_PORTR</name>